<evidence type="ECO:0000313" key="2">
    <source>
        <dbReference type="Proteomes" id="UP000712600"/>
    </source>
</evidence>
<gene>
    <name evidence="1" type="ORF">F2Q69_00007204</name>
</gene>
<comment type="caution">
    <text evidence="1">The sequence shown here is derived from an EMBL/GenBank/DDBJ whole genome shotgun (WGS) entry which is preliminary data.</text>
</comment>
<reference evidence="1" key="1">
    <citation type="submission" date="2019-12" db="EMBL/GenBank/DDBJ databases">
        <title>Genome sequencing and annotation of Brassica cretica.</title>
        <authorList>
            <person name="Studholme D.J."/>
            <person name="Sarris P."/>
        </authorList>
    </citation>
    <scope>NUCLEOTIDE SEQUENCE</scope>
    <source>
        <strain evidence="1">PFS-109/04</strain>
        <tissue evidence="1">Leaf</tissue>
    </source>
</reference>
<name>A0A8S9P9H4_BRACR</name>
<evidence type="ECO:0000313" key="1">
    <source>
        <dbReference type="EMBL" id="KAF3511655.1"/>
    </source>
</evidence>
<dbReference type="EMBL" id="QGKX02001521">
    <property type="protein sequence ID" value="KAF3511655.1"/>
    <property type="molecule type" value="Genomic_DNA"/>
</dbReference>
<sequence>MAEPAGYPANDKPGWIKDEHTELKPAEVTKDEMNQLSDTTLALDKLSDTNLEIKFSKEKPDLNSCLMKEPKPILNGPRSCSKTEEVFPKSSLVSVFQVSGENSAERAQKSSPPEEVLEQPNNIEVETDAKSFSLNSQEHCKDLDMANYVSEMFVMHTELKPVEVTKDKFNLLSDTSLELDKLSDTNLELDELSDANLDLDELSDTEKGVGLGAGRNEPFQPKKKSITSLLWNCVLPSPSILLQTIRAALRNQGKVMLS</sequence>
<proteinExistence type="predicted"/>
<organism evidence="1 2">
    <name type="scientific">Brassica cretica</name>
    <name type="common">Mustard</name>
    <dbReference type="NCBI Taxonomy" id="69181"/>
    <lineage>
        <taxon>Eukaryota</taxon>
        <taxon>Viridiplantae</taxon>
        <taxon>Streptophyta</taxon>
        <taxon>Embryophyta</taxon>
        <taxon>Tracheophyta</taxon>
        <taxon>Spermatophyta</taxon>
        <taxon>Magnoliopsida</taxon>
        <taxon>eudicotyledons</taxon>
        <taxon>Gunneridae</taxon>
        <taxon>Pentapetalae</taxon>
        <taxon>rosids</taxon>
        <taxon>malvids</taxon>
        <taxon>Brassicales</taxon>
        <taxon>Brassicaceae</taxon>
        <taxon>Brassiceae</taxon>
        <taxon>Brassica</taxon>
    </lineage>
</organism>
<accession>A0A8S9P9H4</accession>
<protein>
    <submittedName>
        <fullName evidence="1">Uncharacterized protein</fullName>
    </submittedName>
</protein>
<dbReference type="AlphaFoldDB" id="A0A8S9P9H4"/>
<dbReference type="Proteomes" id="UP000712600">
    <property type="component" value="Unassembled WGS sequence"/>
</dbReference>